<feature type="region of interest" description="Disordered" evidence="1">
    <location>
        <begin position="509"/>
        <end position="542"/>
    </location>
</feature>
<feature type="compositionally biased region" description="Low complexity" evidence="1">
    <location>
        <begin position="525"/>
        <end position="539"/>
    </location>
</feature>
<evidence type="ECO:0000256" key="1">
    <source>
        <dbReference type="SAM" id="MobiDB-lite"/>
    </source>
</evidence>
<keyword evidence="2" id="KW-1185">Reference proteome</keyword>
<organism evidence="2 3">
    <name type="scientific">Parastrongyloides trichosuri</name>
    <name type="common">Possum-specific nematode worm</name>
    <dbReference type="NCBI Taxonomy" id="131310"/>
    <lineage>
        <taxon>Eukaryota</taxon>
        <taxon>Metazoa</taxon>
        <taxon>Ecdysozoa</taxon>
        <taxon>Nematoda</taxon>
        <taxon>Chromadorea</taxon>
        <taxon>Rhabditida</taxon>
        <taxon>Tylenchina</taxon>
        <taxon>Panagrolaimomorpha</taxon>
        <taxon>Strongyloidoidea</taxon>
        <taxon>Strongyloididae</taxon>
        <taxon>Parastrongyloides</taxon>
    </lineage>
</organism>
<dbReference type="Proteomes" id="UP000038045">
    <property type="component" value="Unplaced"/>
</dbReference>
<sequence>MRARDGKWQMLCESSGLDQFPLEENKLNEKKRKADDDDINGSSSTKKQRTAFESMGNKSQLGTTSLLTDFSSLASVHLSQNEDFMALAASSSINDTSPVNESEFYQLLKTTETNSDSTNDNKIGNNCEGQEQLRQTELSTIVEESEQSTLIGRKLPMKKKGIDEPIRRSSRVRSKMAISISGNTNDSLQSEIPSLMLSKNNDFADLADISKISLVRKNRSTTDSTLIDIDESSETSIITITNESSIQTDIPSIKLSQNEDFMDLANKSSIQVVKRSRRFKKNESSLRWNNETIEEESSRQTEIPSIRLSQNSDFNDLANASNVKVSRLTRSKAASIMKMNSGNATFTNEEESSRQTEIPSVRLSQNQDFNELAATPVVKTRSYQWSGRKYDTINATNASEIDEGSIKKSRKNISENTSSTIIRGALIPKRNFDNDSLRSKTSSKKRNAERSVTDTSQESGCFVKVIKPKRNLDYSDASSKKDRLEAFKADQRKRKTTLFVNKFSDNEISDEEDRELIKPKKNTRSESLLSSQSVMSSQEDNNHPVLRRSTRKMVNVNDSVFQTATPAVVKPQRKTKKQIDKNNITSRSCSPESVMSEGYSEFPILVDESVANKYGTPQVGKRKHAIIKGNKEKEQKILVVKRPKIIKPDEDQHQFLNLRRSKRNRIPPVDGTLLQKPLYERDQNGDLTLVGVSDVEVSDPLFTKFGTTDFTEISRKKKLAANQKKQSKAAKERNLLYYGLRSNTNK</sequence>
<feature type="region of interest" description="Disordered" evidence="1">
    <location>
        <begin position="19"/>
        <end position="58"/>
    </location>
</feature>
<name>A0A0N4ZSV2_PARTI</name>
<feature type="compositionally biased region" description="Polar residues" evidence="1">
    <location>
        <begin position="581"/>
        <end position="593"/>
    </location>
</feature>
<accession>A0A0N4ZSV2</accession>
<dbReference type="AlphaFoldDB" id="A0A0N4ZSV2"/>
<protein>
    <submittedName>
        <fullName evidence="3">Fanconi anemia group M protein</fullName>
    </submittedName>
</protein>
<feature type="region of interest" description="Disordered" evidence="1">
    <location>
        <begin position="432"/>
        <end position="454"/>
    </location>
</feature>
<evidence type="ECO:0000313" key="2">
    <source>
        <dbReference type="Proteomes" id="UP000038045"/>
    </source>
</evidence>
<reference evidence="3" key="1">
    <citation type="submission" date="2017-02" db="UniProtKB">
        <authorList>
            <consortium name="WormBaseParasite"/>
        </authorList>
    </citation>
    <scope>IDENTIFICATION</scope>
</reference>
<evidence type="ECO:0000313" key="3">
    <source>
        <dbReference type="WBParaSite" id="PTRK_0001158400.1"/>
    </source>
</evidence>
<proteinExistence type="predicted"/>
<dbReference type="WBParaSite" id="PTRK_0001158400.1">
    <property type="protein sequence ID" value="PTRK_0001158400.1"/>
    <property type="gene ID" value="PTRK_0001158400"/>
</dbReference>
<feature type="compositionally biased region" description="Basic and acidic residues" evidence="1">
    <location>
        <begin position="23"/>
        <end position="35"/>
    </location>
</feature>
<feature type="region of interest" description="Disordered" evidence="1">
    <location>
        <begin position="572"/>
        <end position="593"/>
    </location>
</feature>